<keyword evidence="1" id="KW-0812">Transmembrane</keyword>
<evidence type="ECO:0000313" key="2">
    <source>
        <dbReference type="EMBL" id="QHT32249.1"/>
    </source>
</evidence>
<keyword evidence="1" id="KW-0472">Membrane</keyword>
<name>A0A6C0EVC5_9ZZZZ</name>
<dbReference type="EMBL" id="MN738933">
    <property type="protein sequence ID" value="QHT32249.1"/>
    <property type="molecule type" value="Genomic_DNA"/>
</dbReference>
<protein>
    <submittedName>
        <fullName evidence="2">Uncharacterized protein</fullName>
    </submittedName>
</protein>
<feature type="transmembrane region" description="Helical" evidence="1">
    <location>
        <begin position="35"/>
        <end position="53"/>
    </location>
</feature>
<accession>A0A6C0EVC5</accession>
<reference evidence="2" key="1">
    <citation type="journal article" date="2020" name="Nature">
        <title>Giant virus diversity and host interactions through global metagenomics.</title>
        <authorList>
            <person name="Schulz F."/>
            <person name="Roux S."/>
            <person name="Paez-Espino D."/>
            <person name="Jungbluth S."/>
            <person name="Walsh D.A."/>
            <person name="Denef V.J."/>
            <person name="McMahon K.D."/>
            <person name="Konstantinidis K.T."/>
            <person name="Eloe-Fadrosh E.A."/>
            <person name="Kyrpides N.C."/>
            <person name="Woyke T."/>
        </authorList>
    </citation>
    <scope>NUCLEOTIDE SEQUENCE</scope>
    <source>
        <strain evidence="2">GVMAG-M-3300009159-65</strain>
    </source>
</reference>
<evidence type="ECO:0000256" key="1">
    <source>
        <dbReference type="SAM" id="Phobius"/>
    </source>
</evidence>
<proteinExistence type="predicted"/>
<organism evidence="2">
    <name type="scientific">viral metagenome</name>
    <dbReference type="NCBI Taxonomy" id="1070528"/>
    <lineage>
        <taxon>unclassified sequences</taxon>
        <taxon>metagenomes</taxon>
        <taxon>organismal metagenomes</taxon>
    </lineage>
</organism>
<dbReference type="AlphaFoldDB" id="A0A6C0EVC5"/>
<keyword evidence="1" id="KW-1133">Transmembrane helix</keyword>
<sequence>MNINFIISYANKKTKLVNTNYIKVSYFSNTTNTMYSSYCLVYSLLLLLFYLLLRINL</sequence>